<gene>
    <name evidence="2" type="ORF">DACRYDRAFT_24898</name>
</gene>
<evidence type="ECO:0000256" key="1">
    <source>
        <dbReference type="SAM" id="MobiDB-lite"/>
    </source>
</evidence>
<feature type="compositionally biased region" description="Polar residues" evidence="1">
    <location>
        <begin position="47"/>
        <end position="58"/>
    </location>
</feature>
<feature type="region of interest" description="Disordered" evidence="1">
    <location>
        <begin position="1"/>
        <end position="98"/>
    </location>
</feature>
<reference evidence="2 3" key="1">
    <citation type="journal article" date="2012" name="Science">
        <title>The Paleozoic origin of enzymatic lignin decomposition reconstructed from 31 fungal genomes.</title>
        <authorList>
            <person name="Floudas D."/>
            <person name="Binder M."/>
            <person name="Riley R."/>
            <person name="Barry K."/>
            <person name="Blanchette R.A."/>
            <person name="Henrissat B."/>
            <person name="Martinez A.T."/>
            <person name="Otillar R."/>
            <person name="Spatafora J.W."/>
            <person name="Yadav J.S."/>
            <person name="Aerts A."/>
            <person name="Benoit I."/>
            <person name="Boyd A."/>
            <person name="Carlson A."/>
            <person name="Copeland A."/>
            <person name="Coutinho P.M."/>
            <person name="de Vries R.P."/>
            <person name="Ferreira P."/>
            <person name="Findley K."/>
            <person name="Foster B."/>
            <person name="Gaskell J."/>
            <person name="Glotzer D."/>
            <person name="Gorecki P."/>
            <person name="Heitman J."/>
            <person name="Hesse C."/>
            <person name="Hori C."/>
            <person name="Igarashi K."/>
            <person name="Jurgens J.A."/>
            <person name="Kallen N."/>
            <person name="Kersten P."/>
            <person name="Kohler A."/>
            <person name="Kuees U."/>
            <person name="Kumar T.K.A."/>
            <person name="Kuo A."/>
            <person name="LaButti K."/>
            <person name="Larrondo L.F."/>
            <person name="Lindquist E."/>
            <person name="Ling A."/>
            <person name="Lombard V."/>
            <person name="Lucas S."/>
            <person name="Lundell T."/>
            <person name="Martin R."/>
            <person name="McLaughlin D.J."/>
            <person name="Morgenstern I."/>
            <person name="Morin E."/>
            <person name="Murat C."/>
            <person name="Nagy L.G."/>
            <person name="Nolan M."/>
            <person name="Ohm R.A."/>
            <person name="Patyshakuliyeva A."/>
            <person name="Rokas A."/>
            <person name="Ruiz-Duenas F.J."/>
            <person name="Sabat G."/>
            <person name="Salamov A."/>
            <person name="Samejima M."/>
            <person name="Schmutz J."/>
            <person name="Slot J.C."/>
            <person name="St John F."/>
            <person name="Stenlid J."/>
            <person name="Sun H."/>
            <person name="Sun S."/>
            <person name="Syed K."/>
            <person name="Tsang A."/>
            <person name="Wiebenga A."/>
            <person name="Young D."/>
            <person name="Pisabarro A."/>
            <person name="Eastwood D.C."/>
            <person name="Martin F."/>
            <person name="Cullen D."/>
            <person name="Grigoriev I.V."/>
            <person name="Hibbett D.S."/>
        </authorList>
    </citation>
    <scope>NUCLEOTIDE SEQUENCE [LARGE SCALE GENOMIC DNA]</scope>
    <source>
        <strain evidence="2 3">DJM-731 SS1</strain>
    </source>
</reference>
<feature type="non-terminal residue" evidence="2">
    <location>
        <position position="235"/>
    </location>
</feature>
<dbReference type="Proteomes" id="UP000030653">
    <property type="component" value="Unassembled WGS sequence"/>
</dbReference>
<feature type="compositionally biased region" description="Basic and acidic residues" evidence="1">
    <location>
        <begin position="1"/>
        <end position="11"/>
    </location>
</feature>
<feature type="compositionally biased region" description="Pro residues" evidence="1">
    <location>
        <begin position="219"/>
        <end position="235"/>
    </location>
</feature>
<protein>
    <submittedName>
        <fullName evidence="2">Uncharacterized protein</fullName>
    </submittedName>
</protein>
<dbReference type="EMBL" id="JH795875">
    <property type="protein sequence ID" value="EJT97999.1"/>
    <property type="molecule type" value="Genomic_DNA"/>
</dbReference>
<accession>M5FS70</accession>
<sequence length="235" mass="25660">MTLIDRMDINARQEPPTRSPTASGSREEISIRRLLTNDSDMRPSGAQGPNRSPPSNIYPSPEIGITRAPEPHRDLAQRAPMSSRAFEKSAVREVPSSSEIEYWKPTQPASSRIWKRVVDPPAPDVIRSSLSSTVHSPVLSMHDPSRSPAVSSRIEPTLPVLQTNGDKNTPTLDQFIGALYRSQAAIDAERLAPPARRPTPEIIDLTSSPVLSHAGSKEPTPPTVPVPRQIPPPTM</sequence>
<dbReference type="GeneID" id="63688969"/>
<keyword evidence="3" id="KW-1185">Reference proteome</keyword>
<organism evidence="2 3">
    <name type="scientific">Dacryopinax primogenitus (strain DJM 731)</name>
    <name type="common">Brown rot fungus</name>
    <dbReference type="NCBI Taxonomy" id="1858805"/>
    <lineage>
        <taxon>Eukaryota</taxon>
        <taxon>Fungi</taxon>
        <taxon>Dikarya</taxon>
        <taxon>Basidiomycota</taxon>
        <taxon>Agaricomycotina</taxon>
        <taxon>Dacrymycetes</taxon>
        <taxon>Dacrymycetales</taxon>
        <taxon>Dacrymycetaceae</taxon>
        <taxon>Dacryopinax</taxon>
    </lineage>
</organism>
<proteinExistence type="predicted"/>
<dbReference type="AlphaFoldDB" id="M5FS70"/>
<feature type="region of interest" description="Disordered" evidence="1">
    <location>
        <begin position="207"/>
        <end position="235"/>
    </location>
</feature>
<dbReference type="HOGENOM" id="CLU_1182590_0_0_1"/>
<dbReference type="OrthoDB" id="10488271at2759"/>
<name>M5FS70_DACPD</name>
<dbReference type="RefSeq" id="XP_040624897.1">
    <property type="nucleotide sequence ID" value="XM_040773907.1"/>
</dbReference>
<evidence type="ECO:0000313" key="2">
    <source>
        <dbReference type="EMBL" id="EJT97999.1"/>
    </source>
</evidence>
<evidence type="ECO:0000313" key="3">
    <source>
        <dbReference type="Proteomes" id="UP000030653"/>
    </source>
</evidence>